<keyword evidence="4 6" id="KW-1133">Transmembrane helix</keyword>
<dbReference type="InterPro" id="IPR002994">
    <property type="entry name" value="Surf1/Shy1"/>
</dbReference>
<feature type="transmembrane region" description="Helical" evidence="6">
    <location>
        <begin position="224"/>
        <end position="245"/>
    </location>
</feature>
<gene>
    <name evidence="7" type="ORF">SAMN05216360_108126</name>
</gene>
<evidence type="ECO:0000256" key="3">
    <source>
        <dbReference type="ARBA" id="ARBA00022692"/>
    </source>
</evidence>
<dbReference type="AlphaFoldDB" id="A0A1H0BCH1"/>
<reference evidence="8" key="1">
    <citation type="submission" date="2016-10" db="EMBL/GenBank/DDBJ databases">
        <authorList>
            <person name="Varghese N."/>
            <person name="Submissions S."/>
        </authorList>
    </citation>
    <scope>NUCLEOTIDE SEQUENCE [LARGE SCALE GENOMIC DNA]</scope>
    <source>
        <strain evidence="8">BL47</strain>
    </source>
</reference>
<comment type="subcellular location">
    <subcellularLocation>
        <location evidence="6">Cell membrane</location>
        <topology evidence="6">Multi-pass membrane protein</topology>
    </subcellularLocation>
    <subcellularLocation>
        <location evidence="1">Membrane</location>
    </subcellularLocation>
</comment>
<dbReference type="InterPro" id="IPR045214">
    <property type="entry name" value="Surf1/Surf4"/>
</dbReference>
<dbReference type="RefSeq" id="WP_091716722.1">
    <property type="nucleotide sequence ID" value="NZ_FNHS01000008.1"/>
</dbReference>
<comment type="similarity">
    <text evidence="2 6">Belongs to the SURF1 family.</text>
</comment>
<evidence type="ECO:0000256" key="1">
    <source>
        <dbReference type="ARBA" id="ARBA00004370"/>
    </source>
</evidence>
<dbReference type="CDD" id="cd06662">
    <property type="entry name" value="SURF1"/>
    <property type="match status" value="1"/>
</dbReference>
<dbReference type="STRING" id="582672.SAMN05216360_108126"/>
<evidence type="ECO:0000313" key="7">
    <source>
        <dbReference type="EMBL" id="SDN43374.1"/>
    </source>
</evidence>
<accession>A0A1H0BCH1</accession>
<dbReference type="OrthoDB" id="6079986at2"/>
<evidence type="ECO:0000256" key="4">
    <source>
        <dbReference type="ARBA" id="ARBA00022989"/>
    </source>
</evidence>
<protein>
    <recommendedName>
        <fullName evidence="6">SURF1-like protein</fullName>
    </recommendedName>
</protein>
<dbReference type="Proteomes" id="UP000198704">
    <property type="component" value="Unassembled WGS sequence"/>
</dbReference>
<evidence type="ECO:0000256" key="5">
    <source>
        <dbReference type="ARBA" id="ARBA00023136"/>
    </source>
</evidence>
<dbReference type="Pfam" id="PF02104">
    <property type="entry name" value="SURF1"/>
    <property type="match status" value="1"/>
</dbReference>
<dbReference type="PROSITE" id="PS50895">
    <property type="entry name" value="SURF1"/>
    <property type="match status" value="1"/>
</dbReference>
<dbReference type="EMBL" id="FNHS01000008">
    <property type="protein sequence ID" value="SDN43374.1"/>
    <property type="molecule type" value="Genomic_DNA"/>
</dbReference>
<dbReference type="GO" id="GO:0005886">
    <property type="term" value="C:plasma membrane"/>
    <property type="evidence" value="ECO:0007669"/>
    <property type="project" value="UniProtKB-SubCell"/>
</dbReference>
<dbReference type="PANTHER" id="PTHR23427:SF2">
    <property type="entry name" value="SURFEIT LOCUS PROTEIN 1"/>
    <property type="match status" value="1"/>
</dbReference>
<keyword evidence="8" id="KW-1185">Reference proteome</keyword>
<name>A0A1H0BCH1_9HYPH</name>
<evidence type="ECO:0000256" key="2">
    <source>
        <dbReference type="ARBA" id="ARBA00007165"/>
    </source>
</evidence>
<keyword evidence="3 6" id="KW-0812">Transmembrane</keyword>
<evidence type="ECO:0000256" key="6">
    <source>
        <dbReference type="RuleBase" id="RU363076"/>
    </source>
</evidence>
<keyword evidence="6" id="KW-1003">Cell membrane</keyword>
<dbReference type="PANTHER" id="PTHR23427">
    <property type="entry name" value="SURFEIT LOCUS PROTEIN"/>
    <property type="match status" value="1"/>
</dbReference>
<sequence>MRQAGSGGGLGPSPAPISLLRRIVFGVGAALVFVVLLGLGTWQVERRAWKLDLIARVDARVHATPVPAPGPADWPRVGPDEAYRHVRLSGTFLHDRETLVQAVTERGGGFWVLTPLRRPDGSLVLINRGFVPGDRRDPAIRAAGQVTGETTITGLLRLTEPKGAFLRSNDPRDDRWYSRDVAAIAAARGLTDVAPYFVDADATPNPGGLPVGGLTVISFPNNHLVYAITWYGMALMLAGAVIYVLRGGRKPRPAGE</sequence>
<evidence type="ECO:0000313" key="8">
    <source>
        <dbReference type="Proteomes" id="UP000198704"/>
    </source>
</evidence>
<feature type="transmembrane region" description="Helical" evidence="6">
    <location>
        <begin position="23"/>
        <end position="42"/>
    </location>
</feature>
<proteinExistence type="inferred from homology"/>
<keyword evidence="5 6" id="KW-0472">Membrane</keyword>
<organism evidence="7 8">
    <name type="scientific">Methylobacterium phyllostachyos</name>
    <dbReference type="NCBI Taxonomy" id="582672"/>
    <lineage>
        <taxon>Bacteria</taxon>
        <taxon>Pseudomonadati</taxon>
        <taxon>Pseudomonadota</taxon>
        <taxon>Alphaproteobacteria</taxon>
        <taxon>Hyphomicrobiales</taxon>
        <taxon>Methylobacteriaceae</taxon>
        <taxon>Methylobacterium</taxon>
    </lineage>
</organism>